<feature type="transmembrane region" description="Helical" evidence="1">
    <location>
        <begin position="6"/>
        <end position="25"/>
    </location>
</feature>
<reference evidence="2 3" key="1">
    <citation type="journal article" date="2023" name="Int. J. Syst. Evol. Microbiol.">
        <title>Terrisporobacter hibernicus sp. nov., isolated from bovine faeces in Northern Ireland.</title>
        <authorList>
            <person name="Mitchell M."/>
            <person name="Nguyen S.V."/>
            <person name="Connor M."/>
            <person name="Fairley D.J."/>
            <person name="Donoghue O."/>
            <person name="Marshall H."/>
            <person name="Koolman L."/>
            <person name="McMullan G."/>
            <person name="Schaffer K.E."/>
            <person name="McGrath J.W."/>
            <person name="Fanning S."/>
        </authorList>
    </citation>
    <scope>NUCLEOTIDE SEQUENCE [LARGE SCALE GENOMIC DNA]</scope>
    <source>
        <strain evidence="2 3">MCA3</strain>
    </source>
</reference>
<dbReference type="EMBL" id="CP081135">
    <property type="protein sequence ID" value="UEL46339.1"/>
    <property type="molecule type" value="Genomic_DNA"/>
</dbReference>
<keyword evidence="1" id="KW-1133">Transmembrane helix</keyword>
<proteinExistence type="predicted"/>
<evidence type="ECO:0000313" key="2">
    <source>
        <dbReference type="EMBL" id="UEL46339.1"/>
    </source>
</evidence>
<dbReference type="RefSeq" id="WP_148555917.1">
    <property type="nucleotide sequence ID" value="NZ_CP081135.1"/>
</dbReference>
<sequence>MGTIEIVRIVVGVFFVLFGLSVYSYDKTHNMKYREFRYSPLSWLGCMLAGIIAGAITVKIATVYVIASVVLWLVVRGKLSQLDKKNNKIKKSV</sequence>
<keyword evidence="1" id="KW-0812">Transmembrane</keyword>
<keyword evidence="1" id="KW-0472">Membrane</keyword>
<dbReference type="Proteomes" id="UP001198983">
    <property type="component" value="Chromosome"/>
</dbReference>
<feature type="transmembrane region" description="Helical" evidence="1">
    <location>
        <begin position="46"/>
        <end position="75"/>
    </location>
</feature>
<gene>
    <name evidence="2" type="ORF">JW646_11845</name>
</gene>
<keyword evidence="3" id="KW-1185">Reference proteome</keyword>
<evidence type="ECO:0000313" key="3">
    <source>
        <dbReference type="Proteomes" id="UP001198983"/>
    </source>
</evidence>
<organism evidence="2 3">
    <name type="scientific">Terrisporobacter hibernicus</name>
    <dbReference type="NCBI Taxonomy" id="2813371"/>
    <lineage>
        <taxon>Bacteria</taxon>
        <taxon>Bacillati</taxon>
        <taxon>Bacillota</taxon>
        <taxon>Clostridia</taxon>
        <taxon>Peptostreptococcales</taxon>
        <taxon>Peptostreptococcaceae</taxon>
        <taxon>Terrisporobacter</taxon>
    </lineage>
</organism>
<name>A0AAX2ZE37_9FIRM</name>
<protein>
    <submittedName>
        <fullName evidence="2">Uncharacterized protein</fullName>
    </submittedName>
</protein>
<dbReference type="KEGG" id="tem:JW646_11845"/>
<evidence type="ECO:0000256" key="1">
    <source>
        <dbReference type="SAM" id="Phobius"/>
    </source>
</evidence>
<dbReference type="AlphaFoldDB" id="A0AAX2ZE37"/>
<accession>A0AAX2ZE37</accession>